<proteinExistence type="predicted"/>
<accession>A0ACB0ZZH9</accession>
<evidence type="ECO:0000313" key="2">
    <source>
        <dbReference type="Proteomes" id="UP001497535"/>
    </source>
</evidence>
<protein>
    <submittedName>
        <fullName evidence="1">Uncharacterized protein</fullName>
    </submittedName>
</protein>
<name>A0ACB0ZZH9_MELEN</name>
<evidence type="ECO:0000313" key="1">
    <source>
        <dbReference type="EMBL" id="CAK5084572.1"/>
    </source>
</evidence>
<dbReference type="Proteomes" id="UP001497535">
    <property type="component" value="Unassembled WGS sequence"/>
</dbReference>
<reference evidence="1" key="1">
    <citation type="submission" date="2023-11" db="EMBL/GenBank/DDBJ databases">
        <authorList>
            <person name="Poullet M."/>
        </authorList>
    </citation>
    <scope>NUCLEOTIDE SEQUENCE</scope>
    <source>
        <strain evidence="1">E1834</strain>
    </source>
</reference>
<dbReference type="EMBL" id="CAVMJV010000054">
    <property type="protein sequence ID" value="CAK5084572.1"/>
    <property type="molecule type" value="Genomic_DNA"/>
</dbReference>
<keyword evidence="2" id="KW-1185">Reference proteome</keyword>
<organism evidence="1 2">
    <name type="scientific">Meloidogyne enterolobii</name>
    <name type="common">Root-knot nematode worm</name>
    <name type="synonym">Meloidogyne mayaguensis</name>
    <dbReference type="NCBI Taxonomy" id="390850"/>
    <lineage>
        <taxon>Eukaryota</taxon>
        <taxon>Metazoa</taxon>
        <taxon>Ecdysozoa</taxon>
        <taxon>Nematoda</taxon>
        <taxon>Chromadorea</taxon>
        <taxon>Rhabditida</taxon>
        <taxon>Tylenchina</taxon>
        <taxon>Tylenchomorpha</taxon>
        <taxon>Tylenchoidea</taxon>
        <taxon>Meloidogynidae</taxon>
        <taxon>Meloidogyninae</taxon>
        <taxon>Meloidogyne</taxon>
    </lineage>
</organism>
<sequence length="390" mass="45892">MSEVRKIIEGIKYCLEEGQSYQLTSIRSGNVPADINNRKSVKVNLPQENLLDVFKFLDFDQLLSFQQTSFYFKNIVDKYGKELARKKFKWLGFCSISDLKWGENNFVEIPPHLYDFKLSKRLEQKWIRGIENGISTFLTSVEYGYGNIDTVVCELKEDTYGWNRGLYYIKLPKLPKNLEEMAIARYLFKLIFNCAFEYYENHDMIRINPQMIDLLFDYDNETTNFPLQIHLQGAELTLRCHTSLYFMWNFLVSNYCGVYINFINEERSMDILCKILTEGGNKFLNITFYQLHSTLYNFIIKHIETSQEITKMVKEIELQNISGPRISSERAENIKVEINEKLKFTTFQLVNKHNSKIKFSVSIKEDEDQSAHVEGGNRVLTREAIIKRID</sequence>
<gene>
    <name evidence="1" type="ORF">MENTE1834_LOCUS31967</name>
</gene>
<comment type="caution">
    <text evidence="1">The sequence shown here is derived from an EMBL/GenBank/DDBJ whole genome shotgun (WGS) entry which is preliminary data.</text>
</comment>